<dbReference type="HAMAP" id="MF_00902">
    <property type="entry name" value="TatC"/>
    <property type="match status" value="1"/>
</dbReference>
<feature type="transmembrane region" description="Helical" evidence="5">
    <location>
        <begin position="177"/>
        <end position="201"/>
    </location>
</feature>
<organism evidence="7 8">
    <name type="scientific">Natronoarchaeum mannanilyticum</name>
    <dbReference type="NCBI Taxonomy" id="926360"/>
    <lineage>
        <taxon>Archaea</taxon>
        <taxon>Methanobacteriati</taxon>
        <taxon>Methanobacteriota</taxon>
        <taxon>Stenosarchaea group</taxon>
        <taxon>Halobacteria</taxon>
        <taxon>Halobacteriales</taxon>
        <taxon>Natronoarchaeaceae</taxon>
    </lineage>
</organism>
<dbReference type="PRINTS" id="PR01840">
    <property type="entry name" value="TATCFAMILY"/>
</dbReference>
<feature type="transmembrane region" description="Helical" evidence="5">
    <location>
        <begin position="673"/>
        <end position="697"/>
    </location>
</feature>
<keyword evidence="5" id="KW-0813">Transport</keyword>
<sequence>MSSAVDEDTVQTVQAGRETIAGVLSSAQTHLQKAFVAFVIGMMGTIWAMRAVVWDFLEANTKSRMNAATAEATDIVVRTPFDVILLQVKIGLVVGVLFAVPVLLYYGREAILERADSTIPINARRVAGFAVVSVALFVGGVIYAYGVFFPYMFEFLASNANQAGVKPSYGIVEYTEFILLLTLSFGLAAQLPMAMAVLTYTEIVPYETFRDKWKYAVLGIFVFGAVFSPPDPFTQVMWALPLVALYGASLGLSKLITNVKRAGRAADPVEAEKFRRRGKHLALAVVLAFVGTILVLSTGGPTVANEYLLPALPDLIRPDGEFVAGDPLARVWVAIQATAVVALLGIAYNTARVLRSPVQPRNTGRSSTASAAADADGEPAPASTGGPADLDLDELDVAGVRAAPPEAFLSLTEDEALAHAKRAMDDDQPDKAQLILDRFDELEAEHDADDGDAADAADAAAADAADGEGATDADDSGNPVTGTAAGMMDAFTEDETTEEEIGGYFYDLRFIVSSLTSKMFRIVGLMIAVFVLTFFWLYSGGIGRIRKQFLAQVPEDLRPEDGGTEALEATGEIIALHPVEVLIFEVQVSTILAVVIALPLILYYAWPALEERGLVAQGRVSRSVFFVWGGCLVAGLIGGSLLGFFVIAPELISYFVADAKAAGMIVSYRLRNFFWLIFSLTIGIGLLANIPVTMLLFHRSGVLSFRSMMDRWRVVVLAIFALAGVATPNGILTMLLFAAPVALAYLIGLGILWAVTLPGRLRGRGGSPA</sequence>
<feature type="transmembrane region" description="Helical" evidence="5">
    <location>
        <begin position="625"/>
        <end position="648"/>
    </location>
</feature>
<comment type="subunit">
    <text evidence="5">Forms a complex with TatA.</text>
</comment>
<feature type="transmembrane region" description="Helical" evidence="5">
    <location>
        <begin position="331"/>
        <end position="351"/>
    </location>
</feature>
<dbReference type="GO" id="GO:0033281">
    <property type="term" value="C:TAT protein transport complex"/>
    <property type="evidence" value="ECO:0007669"/>
    <property type="project" value="UniProtKB-UniRule"/>
</dbReference>
<dbReference type="EMBL" id="BAAADV010000001">
    <property type="protein sequence ID" value="GAA0669386.1"/>
    <property type="molecule type" value="Genomic_DNA"/>
</dbReference>
<dbReference type="PANTHER" id="PTHR30371">
    <property type="entry name" value="SEC-INDEPENDENT PROTEIN TRANSLOCASE PROTEIN TATC"/>
    <property type="match status" value="1"/>
</dbReference>
<dbReference type="Proteomes" id="UP001500420">
    <property type="component" value="Unassembled WGS sequence"/>
</dbReference>
<dbReference type="Pfam" id="PF00902">
    <property type="entry name" value="TatC"/>
    <property type="match status" value="2"/>
</dbReference>
<accession>A0AAV3T9G4</accession>
<evidence type="ECO:0000313" key="7">
    <source>
        <dbReference type="EMBL" id="GAA0669386.1"/>
    </source>
</evidence>
<evidence type="ECO:0000256" key="5">
    <source>
        <dbReference type="HAMAP-Rule" id="MF_00902"/>
    </source>
</evidence>
<keyword evidence="3 5" id="KW-1133">Transmembrane helix</keyword>
<dbReference type="GO" id="GO:0065002">
    <property type="term" value="P:intracellular protein transmembrane transport"/>
    <property type="evidence" value="ECO:0007669"/>
    <property type="project" value="TreeGrafter"/>
</dbReference>
<name>A0AAV3T9G4_9EURY</name>
<feature type="region of interest" description="Disordered" evidence="6">
    <location>
        <begin position="358"/>
        <end position="391"/>
    </location>
</feature>
<feature type="transmembrane region" description="Helical" evidence="5">
    <location>
        <begin position="709"/>
        <end position="726"/>
    </location>
</feature>
<keyword evidence="5" id="KW-0811">Translocation</keyword>
<reference evidence="7 8" key="1">
    <citation type="journal article" date="2019" name="Int. J. Syst. Evol. Microbiol.">
        <title>The Global Catalogue of Microorganisms (GCM) 10K type strain sequencing project: providing services to taxonomists for standard genome sequencing and annotation.</title>
        <authorList>
            <consortium name="The Broad Institute Genomics Platform"/>
            <consortium name="The Broad Institute Genome Sequencing Center for Infectious Disease"/>
            <person name="Wu L."/>
            <person name="Ma J."/>
        </authorList>
    </citation>
    <scope>NUCLEOTIDE SEQUENCE [LARGE SCALE GENOMIC DNA]</scope>
    <source>
        <strain evidence="7 8">JCM 16328</strain>
    </source>
</reference>
<comment type="caution">
    <text evidence="5">Lacks conserved residue(s) required for the propagation of feature annotation.</text>
</comment>
<evidence type="ECO:0000313" key="8">
    <source>
        <dbReference type="Proteomes" id="UP001500420"/>
    </source>
</evidence>
<keyword evidence="4 5" id="KW-0472">Membrane</keyword>
<comment type="similarity">
    <text evidence="5">Belongs to the TatC family.</text>
</comment>
<evidence type="ECO:0000256" key="2">
    <source>
        <dbReference type="ARBA" id="ARBA00022692"/>
    </source>
</evidence>
<feature type="transmembrane region" description="Helical" evidence="5">
    <location>
        <begin position="84"/>
        <end position="106"/>
    </location>
</feature>
<proteinExistence type="inferred from homology"/>
<feature type="transmembrane region" description="Helical" evidence="5">
    <location>
        <begin position="519"/>
        <end position="538"/>
    </location>
</feature>
<evidence type="ECO:0000256" key="4">
    <source>
        <dbReference type="ARBA" id="ARBA00023136"/>
    </source>
</evidence>
<feature type="transmembrane region" description="Helical" evidence="5">
    <location>
        <begin position="34"/>
        <end position="53"/>
    </location>
</feature>
<dbReference type="GO" id="GO:0009977">
    <property type="term" value="F:proton motive force dependent protein transmembrane transporter activity"/>
    <property type="evidence" value="ECO:0007669"/>
    <property type="project" value="TreeGrafter"/>
</dbReference>
<feature type="transmembrane region" description="Helical" evidence="5">
    <location>
        <begin position="281"/>
        <end position="300"/>
    </location>
</feature>
<feature type="compositionally biased region" description="Acidic residues" evidence="6">
    <location>
        <begin position="465"/>
        <end position="475"/>
    </location>
</feature>
<keyword evidence="5" id="KW-1003">Cell membrane</keyword>
<dbReference type="AlphaFoldDB" id="A0AAV3T9G4"/>
<keyword evidence="8" id="KW-1185">Reference proteome</keyword>
<feature type="transmembrane region" description="Helical" evidence="5">
    <location>
        <begin position="236"/>
        <end position="256"/>
    </location>
</feature>
<comment type="function">
    <text evidence="5">Part of the twin-arginine translocation (Tat) system that transports large folded proteins containing a characteristic twin-arginine motif in their signal peptide across membranes.</text>
</comment>
<gene>
    <name evidence="5 7" type="primary">tatC</name>
    <name evidence="7" type="ORF">GCM10009020_14210</name>
</gene>
<feature type="compositionally biased region" description="Low complexity" evidence="6">
    <location>
        <begin position="363"/>
        <end position="383"/>
    </location>
</feature>
<feature type="transmembrane region" description="Helical" evidence="5">
    <location>
        <begin position="586"/>
        <end position="605"/>
    </location>
</feature>
<feature type="region of interest" description="Disordered" evidence="6">
    <location>
        <begin position="447"/>
        <end position="485"/>
    </location>
</feature>
<feature type="transmembrane region" description="Helical" evidence="5">
    <location>
        <begin position="126"/>
        <end position="148"/>
    </location>
</feature>
<dbReference type="PANTHER" id="PTHR30371:SF0">
    <property type="entry name" value="SEC-INDEPENDENT PROTEIN TRANSLOCASE PROTEIN TATC, CHLOROPLASTIC-RELATED"/>
    <property type="match status" value="1"/>
</dbReference>
<feature type="transmembrane region" description="Helical" evidence="5">
    <location>
        <begin position="732"/>
        <end position="755"/>
    </location>
</feature>
<evidence type="ECO:0000256" key="3">
    <source>
        <dbReference type="ARBA" id="ARBA00022989"/>
    </source>
</evidence>
<dbReference type="InterPro" id="IPR002033">
    <property type="entry name" value="TatC"/>
</dbReference>
<dbReference type="GO" id="GO:0043953">
    <property type="term" value="P:protein transport by the Tat complex"/>
    <property type="evidence" value="ECO:0007669"/>
    <property type="project" value="UniProtKB-UniRule"/>
</dbReference>
<comment type="subcellular location">
    <subcellularLocation>
        <location evidence="5">Cell membrane</location>
        <topology evidence="5">Multi-pass membrane protein</topology>
    </subcellularLocation>
    <subcellularLocation>
        <location evidence="1">Membrane</location>
        <topology evidence="1">Multi-pass membrane protein</topology>
    </subcellularLocation>
</comment>
<evidence type="ECO:0000256" key="1">
    <source>
        <dbReference type="ARBA" id="ARBA00004141"/>
    </source>
</evidence>
<comment type="caution">
    <text evidence="7">The sequence shown here is derived from an EMBL/GenBank/DDBJ whole genome shotgun (WGS) entry which is preliminary data.</text>
</comment>
<feature type="transmembrane region" description="Helical" evidence="5">
    <location>
        <begin position="213"/>
        <end position="230"/>
    </location>
</feature>
<keyword evidence="5" id="KW-0653">Protein transport</keyword>
<protein>
    <recommendedName>
        <fullName evidence="5">Sec-independent protein translocase protein TatC</fullName>
    </recommendedName>
</protein>
<evidence type="ECO:0000256" key="6">
    <source>
        <dbReference type="SAM" id="MobiDB-lite"/>
    </source>
</evidence>
<dbReference type="RefSeq" id="WP_343773240.1">
    <property type="nucleotide sequence ID" value="NZ_BAAADV010000001.1"/>
</dbReference>
<keyword evidence="2 5" id="KW-0812">Transmembrane</keyword>